<dbReference type="RefSeq" id="WP_376976324.1">
    <property type="nucleotide sequence ID" value="NZ_JBHSDQ010000001.1"/>
</dbReference>
<accession>A0ABV8WG12</accession>
<organism evidence="2 3">
    <name type="scientific">Arthrobacter sedimenti</name>
    <dbReference type="NCBI Taxonomy" id="2694931"/>
    <lineage>
        <taxon>Bacteria</taxon>
        <taxon>Bacillati</taxon>
        <taxon>Actinomycetota</taxon>
        <taxon>Actinomycetes</taxon>
        <taxon>Micrococcales</taxon>
        <taxon>Micrococcaceae</taxon>
        <taxon>Arthrobacter</taxon>
    </lineage>
</organism>
<keyword evidence="3" id="KW-1185">Reference proteome</keyword>
<protein>
    <submittedName>
        <fullName evidence="2">Pilus assembly protein TadG-related protein</fullName>
    </submittedName>
</protein>
<gene>
    <name evidence="2" type="ORF">ACFO0G_02455</name>
</gene>
<name>A0ABV8WG12_9MICC</name>
<dbReference type="EMBL" id="JBHSDQ010000001">
    <property type="protein sequence ID" value="MFC4394939.1"/>
    <property type="molecule type" value="Genomic_DNA"/>
</dbReference>
<comment type="caution">
    <text evidence="2">The sequence shown here is derived from an EMBL/GenBank/DDBJ whole genome shotgun (WGS) entry which is preliminary data.</text>
</comment>
<sequence>MRRLVRSRPKNSSERGAAGVVVAVMMLVLVGAGALAVDTGQIYAERAQLQNAADSAAIAVAQSCSVGACKTDLTGAGSIARPLADANSNDGASKVVAIDTSIAGEVTVTTSTQNGTTGAGFLSKMFASAFSAAPAKVGATSTAAWGSPGSGPATLPITFAPCQFDVDGTVHTILTHGSETCVSDSPSGAAIPGGFEWLMPDPGKCQATVYPDDPTTAGVTDPYAKTNTGLSIPSECKPLIPTYLNKVVLFPVFTPASGTGAGGKYYIKGYAAFLLLGYSFPGAEGGDLTGLGGSNRGVRGKFVEWVADPTLYGGGGYDGGGVDLPPHLVK</sequence>
<dbReference type="Pfam" id="PF13400">
    <property type="entry name" value="Tad"/>
    <property type="match status" value="1"/>
</dbReference>
<evidence type="ECO:0000313" key="2">
    <source>
        <dbReference type="EMBL" id="MFC4394939.1"/>
    </source>
</evidence>
<reference evidence="3" key="1">
    <citation type="journal article" date="2019" name="Int. J. Syst. Evol. Microbiol.">
        <title>The Global Catalogue of Microorganisms (GCM) 10K type strain sequencing project: providing services to taxonomists for standard genome sequencing and annotation.</title>
        <authorList>
            <consortium name="The Broad Institute Genomics Platform"/>
            <consortium name="The Broad Institute Genome Sequencing Center for Infectious Disease"/>
            <person name="Wu L."/>
            <person name="Ma J."/>
        </authorList>
    </citation>
    <scope>NUCLEOTIDE SEQUENCE [LARGE SCALE GENOMIC DNA]</scope>
    <source>
        <strain evidence="3">PJ61</strain>
    </source>
</reference>
<dbReference type="InterPro" id="IPR028087">
    <property type="entry name" value="Tad_N"/>
</dbReference>
<proteinExistence type="predicted"/>
<evidence type="ECO:0000313" key="3">
    <source>
        <dbReference type="Proteomes" id="UP001595778"/>
    </source>
</evidence>
<feature type="domain" description="Putative Flp pilus-assembly TadG-like N-terminal" evidence="1">
    <location>
        <begin position="16"/>
        <end position="62"/>
    </location>
</feature>
<evidence type="ECO:0000259" key="1">
    <source>
        <dbReference type="Pfam" id="PF13400"/>
    </source>
</evidence>
<dbReference type="Proteomes" id="UP001595778">
    <property type="component" value="Unassembled WGS sequence"/>
</dbReference>